<accession>A0A2H4ZB85</accession>
<keyword evidence="1" id="KW-0675">Receptor</keyword>
<sequence>MILTMSRIQRPVYVSIGKFSPLTLATLVAVCRGSFSYFTLFKSVQ</sequence>
<protein>
    <submittedName>
        <fullName evidence="1">Odorant receptor</fullName>
    </submittedName>
</protein>
<evidence type="ECO:0000313" key="1">
    <source>
        <dbReference type="EMBL" id="AUF73019.1"/>
    </source>
</evidence>
<dbReference type="EMBL" id="MF975443">
    <property type="protein sequence ID" value="AUF73019.1"/>
    <property type="molecule type" value="mRNA"/>
</dbReference>
<dbReference type="AlphaFoldDB" id="A0A2H4ZB85"/>
<name>A0A2H4ZB85_ANOCN</name>
<reference evidence="1" key="1">
    <citation type="journal article" date="2017" name="Sci. Rep.">
        <title>Antennal transcriptome analysis and expression profiles of olfactory genes in Anoplophora chinensis.</title>
        <authorList>
            <person name="Wang J."/>
            <person name="Hu P."/>
            <person name="Gao P."/>
            <person name="Tao J."/>
            <person name="Luo Y."/>
        </authorList>
    </citation>
    <scope>NUCLEOTIDE SEQUENCE</scope>
</reference>
<organism evidence="1">
    <name type="scientific">Anoplophora chinensis</name>
    <name type="common">Citrus longhorn beetle</name>
    <dbReference type="NCBI Taxonomy" id="217632"/>
    <lineage>
        <taxon>Eukaryota</taxon>
        <taxon>Metazoa</taxon>
        <taxon>Ecdysozoa</taxon>
        <taxon>Arthropoda</taxon>
        <taxon>Hexapoda</taxon>
        <taxon>Insecta</taxon>
        <taxon>Pterygota</taxon>
        <taxon>Neoptera</taxon>
        <taxon>Endopterygota</taxon>
        <taxon>Coleoptera</taxon>
        <taxon>Polyphaga</taxon>
        <taxon>Cucujiformia</taxon>
        <taxon>Chrysomeloidea</taxon>
        <taxon>Cerambycidae</taxon>
        <taxon>Lamiinae</taxon>
        <taxon>Lamiini</taxon>
        <taxon>Anoplophora</taxon>
    </lineage>
</organism>
<proteinExistence type="evidence at transcript level"/>